<proteinExistence type="predicted"/>
<dbReference type="AlphaFoldDB" id="A0A2P6TEB9"/>
<feature type="region of interest" description="Disordered" evidence="1">
    <location>
        <begin position="1"/>
        <end position="60"/>
    </location>
</feature>
<feature type="compositionally biased region" description="Low complexity" evidence="1">
    <location>
        <begin position="17"/>
        <end position="38"/>
    </location>
</feature>
<protein>
    <submittedName>
        <fullName evidence="2">Uncharacterized protein</fullName>
    </submittedName>
</protein>
<sequence length="350" mass="33469">MFTTPFAQPAAGGGSGHSDAGGSDGARTSPATAARAPSGRPPLPPGALASRDGSGSATRKGSFRLSSLTLDEPWHDGLLPLSPSLDNILSATGGSGCIDTRPSMLPSRLLSMTAGRLSAANSFDLNWLLGDVPPGSATSEQGGPPAGEGLPGLPSGIPHPTSAAAAAATAAAAAAAGSLPTSVLLGGSLSGALGGGLPYGGMHAMAAGPLGGAAAYAQRAVPTSQLSAQEKMAVWAAQNAMMAAYHAGSPCPELAAAAAVGNTWGLGAGMPPAFGAPQASALPPFPPMPQVRVCSATPVLRLATQAPVKVSPNPTEPADGAAAEGSGSAGGSAAASAQPGSGAAKERAAA</sequence>
<reference evidence="2 3" key="1">
    <citation type="journal article" date="2018" name="Plant J.">
        <title>Genome sequences of Chlorella sorokiniana UTEX 1602 and Micractinium conductrix SAG 241.80: implications to maltose excretion by a green alga.</title>
        <authorList>
            <person name="Arriola M.B."/>
            <person name="Velmurugan N."/>
            <person name="Zhang Y."/>
            <person name="Plunkett M.H."/>
            <person name="Hondzo H."/>
            <person name="Barney B.M."/>
        </authorList>
    </citation>
    <scope>NUCLEOTIDE SEQUENCE [LARGE SCALE GENOMIC DNA]</scope>
    <source>
        <strain evidence="3">UTEX 1602</strain>
    </source>
</reference>
<evidence type="ECO:0000313" key="2">
    <source>
        <dbReference type="EMBL" id="PRW20994.1"/>
    </source>
</evidence>
<feature type="region of interest" description="Disordered" evidence="1">
    <location>
        <begin position="305"/>
        <end position="350"/>
    </location>
</feature>
<feature type="compositionally biased region" description="Low complexity" evidence="1">
    <location>
        <begin position="318"/>
        <end position="343"/>
    </location>
</feature>
<dbReference type="EMBL" id="LHPG02000020">
    <property type="protein sequence ID" value="PRW20994.1"/>
    <property type="molecule type" value="Genomic_DNA"/>
</dbReference>
<comment type="caution">
    <text evidence="2">The sequence shown here is derived from an EMBL/GenBank/DDBJ whole genome shotgun (WGS) entry which is preliminary data.</text>
</comment>
<evidence type="ECO:0000313" key="3">
    <source>
        <dbReference type="Proteomes" id="UP000239899"/>
    </source>
</evidence>
<accession>A0A2P6TEB9</accession>
<gene>
    <name evidence="2" type="ORF">C2E21_8498</name>
</gene>
<dbReference type="Proteomes" id="UP000239899">
    <property type="component" value="Unassembled WGS sequence"/>
</dbReference>
<name>A0A2P6TEB9_CHLSO</name>
<keyword evidence="3" id="KW-1185">Reference proteome</keyword>
<organism evidence="2 3">
    <name type="scientific">Chlorella sorokiniana</name>
    <name type="common">Freshwater green alga</name>
    <dbReference type="NCBI Taxonomy" id="3076"/>
    <lineage>
        <taxon>Eukaryota</taxon>
        <taxon>Viridiplantae</taxon>
        <taxon>Chlorophyta</taxon>
        <taxon>core chlorophytes</taxon>
        <taxon>Trebouxiophyceae</taxon>
        <taxon>Chlorellales</taxon>
        <taxon>Chlorellaceae</taxon>
        <taxon>Chlorella clade</taxon>
        <taxon>Chlorella</taxon>
    </lineage>
</organism>
<evidence type="ECO:0000256" key="1">
    <source>
        <dbReference type="SAM" id="MobiDB-lite"/>
    </source>
</evidence>
<feature type="region of interest" description="Disordered" evidence="1">
    <location>
        <begin position="134"/>
        <end position="158"/>
    </location>
</feature>